<proteinExistence type="predicted"/>
<dbReference type="Proteomes" id="UP001159363">
    <property type="component" value="Chromosome 8"/>
</dbReference>
<dbReference type="EMBL" id="JARBHB010000009">
    <property type="protein sequence ID" value="KAJ8875999.1"/>
    <property type="molecule type" value="Genomic_DNA"/>
</dbReference>
<accession>A0ABQ9GVG1</accession>
<evidence type="ECO:0000313" key="2">
    <source>
        <dbReference type="Proteomes" id="UP001159363"/>
    </source>
</evidence>
<sequence length="298" mass="32431">MVIACCVAEMGWSIILHEPCCLSVMEFLYKCPFNYTAVSFHASHQGELSPSPSWITPGFSHVGIVLDDAAGRRDFSGISCFPYRFIQALLHTHLNHTHGLSRPRYLEPPKSFLSFTLVKFDSSVQKGHGRVGGGVGAGLEADAWVARAHEVEQLVAVLADEGLHVMAGHVVPLDAVVVEVVEDGEARLVVTLQHTPAAINTAAPGVTAYIYLQPYYSYRQTSGHAGSRVDRPVVERQHNGPAAYAPFHKHPVFSLREGNSYKETCITAERDWEAIATTGAMITAPSVSTNKPITKKGK</sequence>
<reference evidence="1 2" key="1">
    <citation type="submission" date="2023-02" db="EMBL/GenBank/DDBJ databases">
        <title>LHISI_Scaffold_Assembly.</title>
        <authorList>
            <person name="Stuart O.P."/>
            <person name="Cleave R."/>
            <person name="Magrath M.J.L."/>
            <person name="Mikheyev A.S."/>
        </authorList>
    </citation>
    <scope>NUCLEOTIDE SEQUENCE [LARGE SCALE GENOMIC DNA]</scope>
    <source>
        <strain evidence="1">Daus_M_001</strain>
        <tissue evidence="1">Leg muscle</tissue>
    </source>
</reference>
<gene>
    <name evidence="1" type="ORF">PR048_023907</name>
</gene>
<protein>
    <submittedName>
        <fullName evidence="1">Uncharacterized protein</fullName>
    </submittedName>
</protein>
<keyword evidence="2" id="KW-1185">Reference proteome</keyword>
<comment type="caution">
    <text evidence="1">The sequence shown here is derived from an EMBL/GenBank/DDBJ whole genome shotgun (WGS) entry which is preliminary data.</text>
</comment>
<evidence type="ECO:0000313" key="1">
    <source>
        <dbReference type="EMBL" id="KAJ8875999.1"/>
    </source>
</evidence>
<organism evidence="1 2">
    <name type="scientific">Dryococelus australis</name>
    <dbReference type="NCBI Taxonomy" id="614101"/>
    <lineage>
        <taxon>Eukaryota</taxon>
        <taxon>Metazoa</taxon>
        <taxon>Ecdysozoa</taxon>
        <taxon>Arthropoda</taxon>
        <taxon>Hexapoda</taxon>
        <taxon>Insecta</taxon>
        <taxon>Pterygota</taxon>
        <taxon>Neoptera</taxon>
        <taxon>Polyneoptera</taxon>
        <taxon>Phasmatodea</taxon>
        <taxon>Verophasmatodea</taxon>
        <taxon>Anareolatae</taxon>
        <taxon>Phasmatidae</taxon>
        <taxon>Eurycanthinae</taxon>
        <taxon>Dryococelus</taxon>
    </lineage>
</organism>
<name>A0ABQ9GVG1_9NEOP</name>